<dbReference type="PANTHER" id="PTHR47371:SF3">
    <property type="entry name" value="PHOSPHOGLYCEROL TRANSFERASE I"/>
    <property type="match status" value="1"/>
</dbReference>
<dbReference type="CDD" id="cd16015">
    <property type="entry name" value="LTA_synthase"/>
    <property type="match status" value="1"/>
</dbReference>
<keyword evidence="4 6" id="KW-1133">Transmembrane helix</keyword>
<dbReference type="InterPro" id="IPR050448">
    <property type="entry name" value="OpgB/LTA_synthase_biosynth"/>
</dbReference>
<dbReference type="EMBL" id="FUXK01000027">
    <property type="protein sequence ID" value="SKA09317.1"/>
    <property type="molecule type" value="Genomic_DNA"/>
</dbReference>
<comment type="subcellular location">
    <subcellularLocation>
        <location evidence="1">Cell membrane</location>
        <topology evidence="1">Multi-pass membrane protein</topology>
    </subcellularLocation>
</comment>
<protein>
    <submittedName>
        <fullName evidence="8">Phosphoglycerol transferase MdoB</fullName>
    </submittedName>
</protein>
<dbReference type="Pfam" id="PF00884">
    <property type="entry name" value="Sulfatase"/>
    <property type="match status" value="1"/>
</dbReference>
<name>A0A1T4R0C4_9BACT</name>
<evidence type="ECO:0000256" key="4">
    <source>
        <dbReference type="ARBA" id="ARBA00022989"/>
    </source>
</evidence>
<dbReference type="InterPro" id="IPR000917">
    <property type="entry name" value="Sulfatase_N"/>
</dbReference>
<keyword evidence="5 6" id="KW-0472">Membrane</keyword>
<gene>
    <name evidence="8" type="ORF">SAMN02745202_02026</name>
</gene>
<feature type="transmembrane region" description="Helical" evidence="6">
    <location>
        <begin position="53"/>
        <end position="75"/>
    </location>
</feature>
<feature type="transmembrane region" description="Helical" evidence="6">
    <location>
        <begin position="21"/>
        <end position="41"/>
    </location>
</feature>
<feature type="transmembrane region" description="Helical" evidence="6">
    <location>
        <begin position="150"/>
        <end position="172"/>
    </location>
</feature>
<evidence type="ECO:0000256" key="6">
    <source>
        <dbReference type="SAM" id="Phobius"/>
    </source>
</evidence>
<feature type="domain" description="Sulfatase N-terminal" evidence="7">
    <location>
        <begin position="330"/>
        <end position="601"/>
    </location>
</feature>
<dbReference type="SUPFAM" id="SSF53649">
    <property type="entry name" value="Alkaline phosphatase-like"/>
    <property type="match status" value="1"/>
</dbReference>
<evidence type="ECO:0000313" key="9">
    <source>
        <dbReference type="Proteomes" id="UP000190065"/>
    </source>
</evidence>
<dbReference type="GO" id="GO:0016740">
    <property type="term" value="F:transferase activity"/>
    <property type="evidence" value="ECO:0007669"/>
    <property type="project" value="UniProtKB-KW"/>
</dbReference>
<sequence>MNRRRNLNYRNPLFLIGSRFLKLYLLVGLLLRVVLMCTAPQDAQFSFGETLRLLGIGLATDLGVGLLCCAPLLVIYPGLNELKYNRWVGWCIEVLLLGSLIYVYGFHSIFDEYGGGAPKIAKIFLTWKFVSFSLRFAVWPLRDAWRRFSLYFTWAIYVLLLLVVSMGEYFFWQEFGVRYNFIAVDYLVYTHEVLGNIMESYAIVPLMVVAVALSVGIVYLQSRRNRFKLTKLYTGKLFAIHTLLYLLLAVGGYFLSRSLHRLQTDNQYVDQLSQNGAYDFVNAFVNNKLDYAQFYAMLPRQTVVENYRRLTGLNAQGSKVVGYELGNNRPNIVLITVESLSAEFLSRYGNTQHITPYLDRLMGQSLVFDRLYATGNRTVRGLEALSLCIPPSAGESIIKRKANRMGNLSIAEVMKGLDYCCQYLYGGYSYFDNMGDFFSHNGYEVIDRSQINPRDINFANIWGVSDEDMFNKALSVFNRNATQGEPFFAQIMTTSNHRPYTYPEGRIQFDGDPHCREAAVKYTDYAIHHFLQAAAKQPWFSNTVFVVIADHCASSAGKTSLPVDQYHIPCIVYAPQLIRPGYEEKVCSQIDVLPTLLALLHLKTTVHCAGQNIYASTYRPRAFMATYQDLGYLENDTLTVLSPVRNIRQYRVKALPNGTHEEQLLKLHNKALATKAQSYYQFVNLYLNAK</sequence>
<dbReference type="STRING" id="28136.SAMN02745202_02026"/>
<dbReference type="GO" id="GO:0005886">
    <property type="term" value="C:plasma membrane"/>
    <property type="evidence" value="ECO:0007669"/>
    <property type="project" value="UniProtKB-SubCell"/>
</dbReference>
<evidence type="ECO:0000256" key="3">
    <source>
        <dbReference type="ARBA" id="ARBA00022692"/>
    </source>
</evidence>
<dbReference type="InterPro" id="IPR017850">
    <property type="entry name" value="Alkaline_phosphatase_core_sf"/>
</dbReference>
<feature type="transmembrane region" description="Helical" evidence="6">
    <location>
        <begin position="119"/>
        <end position="138"/>
    </location>
</feature>
<evidence type="ECO:0000313" key="8">
    <source>
        <dbReference type="EMBL" id="SKA09317.1"/>
    </source>
</evidence>
<evidence type="ECO:0000256" key="5">
    <source>
        <dbReference type="ARBA" id="ARBA00023136"/>
    </source>
</evidence>
<feature type="transmembrane region" description="Helical" evidence="6">
    <location>
        <begin position="201"/>
        <end position="220"/>
    </location>
</feature>
<dbReference type="Gene3D" id="3.30.1120.80">
    <property type="match status" value="1"/>
</dbReference>
<organism evidence="8 9">
    <name type="scientific">Segatella oulorum</name>
    <dbReference type="NCBI Taxonomy" id="28136"/>
    <lineage>
        <taxon>Bacteria</taxon>
        <taxon>Pseudomonadati</taxon>
        <taxon>Bacteroidota</taxon>
        <taxon>Bacteroidia</taxon>
        <taxon>Bacteroidales</taxon>
        <taxon>Prevotellaceae</taxon>
        <taxon>Segatella</taxon>
    </lineage>
</organism>
<accession>A0A1T4R0C4</accession>
<keyword evidence="3 6" id="KW-0812">Transmembrane</keyword>
<dbReference type="eggNOG" id="COG1368">
    <property type="taxonomic scope" value="Bacteria"/>
</dbReference>
<dbReference type="AlphaFoldDB" id="A0A1T4R0C4"/>
<reference evidence="8 9" key="1">
    <citation type="submission" date="2017-02" db="EMBL/GenBank/DDBJ databases">
        <authorList>
            <person name="Peterson S.W."/>
        </authorList>
    </citation>
    <scope>NUCLEOTIDE SEQUENCE [LARGE SCALE GENOMIC DNA]</scope>
    <source>
        <strain evidence="8 9">ATCC 43324</strain>
    </source>
</reference>
<dbReference type="Proteomes" id="UP000190065">
    <property type="component" value="Unassembled WGS sequence"/>
</dbReference>
<feature type="transmembrane region" description="Helical" evidence="6">
    <location>
        <begin position="87"/>
        <end position="107"/>
    </location>
</feature>
<dbReference type="RefSeq" id="WP_025070644.1">
    <property type="nucleotide sequence ID" value="NZ_FUXK01000027.1"/>
</dbReference>
<evidence type="ECO:0000256" key="2">
    <source>
        <dbReference type="ARBA" id="ARBA00022475"/>
    </source>
</evidence>
<evidence type="ECO:0000259" key="7">
    <source>
        <dbReference type="Pfam" id="PF00884"/>
    </source>
</evidence>
<dbReference type="PANTHER" id="PTHR47371">
    <property type="entry name" value="LIPOTEICHOIC ACID SYNTHASE"/>
    <property type="match status" value="1"/>
</dbReference>
<dbReference type="Gene3D" id="3.40.720.10">
    <property type="entry name" value="Alkaline Phosphatase, subunit A"/>
    <property type="match status" value="1"/>
</dbReference>
<feature type="transmembrane region" description="Helical" evidence="6">
    <location>
        <begin position="232"/>
        <end position="255"/>
    </location>
</feature>
<keyword evidence="2" id="KW-1003">Cell membrane</keyword>
<proteinExistence type="predicted"/>
<keyword evidence="8" id="KW-0808">Transferase</keyword>
<evidence type="ECO:0000256" key="1">
    <source>
        <dbReference type="ARBA" id="ARBA00004651"/>
    </source>
</evidence>